<protein>
    <recommendedName>
        <fullName evidence="1">Nucleolar 27S pre-rRNA processing Urb2/Npa2 C-terminal domain-containing protein</fullName>
    </recommendedName>
</protein>
<gene>
    <name evidence="2" type="ORF">GDO54_011024</name>
</gene>
<dbReference type="GO" id="GO:0005730">
    <property type="term" value="C:nucleolus"/>
    <property type="evidence" value="ECO:0007669"/>
    <property type="project" value="TreeGrafter"/>
</dbReference>
<dbReference type="EMBL" id="DYDO01000004">
    <property type="protein sequence ID" value="DBA26814.1"/>
    <property type="molecule type" value="Genomic_DNA"/>
</dbReference>
<sequence length="1515" mass="173481">MSALYSGIHTKLKNTKVPWEDKIKLAHFAWISQQCFLPNKEQVLLDWVCHALVGVHSKKLNLEEDVHQKLWCFLDSILRSKRLECLIKDGKSVNLRFAIAQVMNDYIDISPAHQSPPAGISTILGCCQTVLSTPTLAFVYTTKYELLVDLLSKLCTLACHCLNNPSEQLTVQVLKIVNLCFTQYQQVQRQQSNPNRVFTYVIAHLFQPCLLLRHILNVRIWSKDDNNQVRHQVIKDIRNNIETLLQSALFQPELLTLYKEELLPVGDRPEKKKISPKIPLMPLTSLLAKLEDSSFCNADTYVSLLANSISLVYKLFLDSYCKEGKEIFCFHMFVKLFQCLKSTIPFKQEDEVTSSGYSTGLLALEHLLDLALSHDIYNVAEDHIRHKDVQYQFYRILAEMLICNPCTSSQSWFRCIKTLVLLNHLIVEPDLDDLLSCAWIDADISDFRIRKAQEALISSLLQTYTKLRQFPKLFQEVVILICRPAADELRQPIFTSSLNEKLADFLIQLPPNQILDVWAFILEKIDCDIFPDIKDDPDVCLKLLSLSSLLHCLLFNMKSLDNYSPMPVLARFHDLMKQMMDKLIMPSLTLIKEHSVNTLFLTWLPKFCNAILLLLYTWIEVNTVTKLNCKKYISQLGDLALLLESSLEGWDFSMFSGDKDCWNKIYKHCTQSNPLCKFYLELLSIQKIKCVLMHCVSTTKSMQLTLQNAAHLIIHPISDLKVLEHHKPWSGNANIIDTSSFHVAHWHLIVSNLPIILPYIPQEEIYNITDFLLETLLPAQYRKDQTDKEISVSFEDISVALLKSDHFSELPVLQCAFITSIITKCAITVKEKSVLYAIFDRLSAKDLNWHEDFLSSYSKGTKLSSSDMEGTLNNQISGCVINLEEVVQCILSMTEQNTSDAEVNHLTIVLEFISALKPDSLTPSDQCRCFLLLLSIAKATSFRNLQILCVCYRLMVFLLSGKHAKSLFKLLYASDILKTVMICFKPTALEFANDLENKPYWPEFVSIIQSFFDTLLSLVLDRKQSCLLNLEKFAEFVFQFVPNPKSKNWNSCIGQLLISVLCSLCRILTTCIQEHIVDKKKTETFCALLQQSVVTMNIVVTQCLKVSAPSEILPSFLVSCTATLLEAEVSCQDKINSQNIEVYRSFCSQILRELPYAEKQTLFIRNAFRYLLKSINVEEIYAAQQMQVTSIFGSMKKLLSSPWINSEIIQSFELELKDLFSQMMERCSCEEFNAVLQLTLQGLEVSNLWKNSDKEIIAGMTITKLLLNCSLKDEKGKVFWFTASQIMTALVTLGNEACKDRSLFSDIVVPVIDTMALLLRRGEMFMNNPHHVTLSFRTLLTVPLDHLRFEEYYSIFLAVHEVLFSILQCHSKAMLKSVAPFLSTFHRLVSSVMHEGQQKGDKGTAHETEVILKCAQLVERMYTHIAAKTEEFTVFSAFMVSQYVNELQKVTLQPAVKRHLTGGIFHILDLCIDRDIKFLNASLQIGVREVFKELYQEYTHHHKTRSQVEEKYTAL</sequence>
<proteinExistence type="predicted"/>
<dbReference type="InterPro" id="IPR052609">
    <property type="entry name" value="Ribosome_Biogenesis_Reg"/>
</dbReference>
<evidence type="ECO:0000259" key="1">
    <source>
        <dbReference type="Pfam" id="PF10441"/>
    </source>
</evidence>
<dbReference type="InterPro" id="IPR018849">
    <property type="entry name" value="Urb2/Npa2_C"/>
</dbReference>
<dbReference type="Pfam" id="PF10441">
    <property type="entry name" value="Urb2"/>
    <property type="match status" value="1"/>
</dbReference>
<feature type="domain" description="Nucleolar 27S pre-rRNA processing Urb2/Npa2 C-terminal" evidence="1">
    <location>
        <begin position="1311"/>
        <end position="1505"/>
    </location>
</feature>
<organism evidence="2 3">
    <name type="scientific">Pyxicephalus adspersus</name>
    <name type="common">African bullfrog</name>
    <dbReference type="NCBI Taxonomy" id="30357"/>
    <lineage>
        <taxon>Eukaryota</taxon>
        <taxon>Metazoa</taxon>
        <taxon>Chordata</taxon>
        <taxon>Craniata</taxon>
        <taxon>Vertebrata</taxon>
        <taxon>Euteleostomi</taxon>
        <taxon>Amphibia</taxon>
        <taxon>Batrachia</taxon>
        <taxon>Anura</taxon>
        <taxon>Neobatrachia</taxon>
        <taxon>Ranoidea</taxon>
        <taxon>Pyxicephalidae</taxon>
        <taxon>Pyxicephalinae</taxon>
        <taxon>Pyxicephalus</taxon>
    </lineage>
</organism>
<dbReference type="PANTHER" id="PTHR15682">
    <property type="entry name" value="UNHEALTHY RIBOSOME BIOGENESIS PROTEIN 2 HOMOLOG"/>
    <property type="match status" value="1"/>
</dbReference>
<accession>A0AAV3AJZ3</accession>
<reference evidence="2" key="1">
    <citation type="thesis" date="2020" institute="ProQuest LLC" country="789 East Eisenhower Parkway, Ann Arbor, MI, USA">
        <title>Comparative Genomics and Chromosome Evolution.</title>
        <authorList>
            <person name="Mudd A.B."/>
        </authorList>
    </citation>
    <scope>NUCLEOTIDE SEQUENCE</scope>
    <source>
        <strain evidence="2">1538</strain>
        <tissue evidence="2">Blood</tissue>
    </source>
</reference>
<keyword evidence="3" id="KW-1185">Reference proteome</keyword>
<evidence type="ECO:0000313" key="2">
    <source>
        <dbReference type="EMBL" id="DBA26814.1"/>
    </source>
</evidence>
<dbReference type="GO" id="GO:0042254">
    <property type="term" value="P:ribosome biogenesis"/>
    <property type="evidence" value="ECO:0007669"/>
    <property type="project" value="TreeGrafter"/>
</dbReference>
<dbReference type="Proteomes" id="UP001181693">
    <property type="component" value="Unassembled WGS sequence"/>
</dbReference>
<name>A0AAV3AJZ3_PYXAD</name>
<dbReference type="PANTHER" id="PTHR15682:SF2">
    <property type="entry name" value="UNHEALTHY RIBOSOME BIOGENESIS PROTEIN 2 HOMOLOG"/>
    <property type="match status" value="1"/>
</dbReference>
<comment type="caution">
    <text evidence="2">The sequence shown here is derived from an EMBL/GenBank/DDBJ whole genome shotgun (WGS) entry which is preliminary data.</text>
</comment>
<evidence type="ECO:0000313" key="3">
    <source>
        <dbReference type="Proteomes" id="UP001181693"/>
    </source>
</evidence>